<dbReference type="AlphaFoldDB" id="A0A0G0BYT3"/>
<dbReference type="PANTHER" id="PTHR40080:SF1">
    <property type="entry name" value="TRPR-LIKE PROTEIN YERC_YECD"/>
    <property type="match status" value="1"/>
</dbReference>
<dbReference type="GO" id="GO:0003700">
    <property type="term" value="F:DNA-binding transcription factor activity"/>
    <property type="evidence" value="ECO:0007669"/>
    <property type="project" value="InterPro"/>
</dbReference>
<accession>A0A0G0BYT3</accession>
<evidence type="ECO:0000313" key="1">
    <source>
        <dbReference type="EMBL" id="KKP74489.1"/>
    </source>
</evidence>
<dbReference type="STRING" id="1618478.UR68_C0001G0089"/>
<protein>
    <submittedName>
        <fullName evidence="1">Trp repressor</fullName>
    </submittedName>
</protein>
<dbReference type="PANTHER" id="PTHR40080">
    <property type="entry name" value="LMO1763 PROTEIN"/>
    <property type="match status" value="1"/>
</dbReference>
<dbReference type="InterPro" id="IPR010921">
    <property type="entry name" value="Trp_repressor/repl_initiator"/>
</dbReference>
<name>A0A0G0BYT3_9BACT</name>
<reference evidence="1 2" key="1">
    <citation type="journal article" date="2015" name="Nature">
        <title>rRNA introns, odd ribosomes, and small enigmatic genomes across a large radiation of phyla.</title>
        <authorList>
            <person name="Brown C.T."/>
            <person name="Hug L.A."/>
            <person name="Thomas B.C."/>
            <person name="Sharon I."/>
            <person name="Castelle C.J."/>
            <person name="Singh A."/>
            <person name="Wilkins M.J."/>
            <person name="Williams K.H."/>
            <person name="Banfield J.F."/>
        </authorList>
    </citation>
    <scope>NUCLEOTIDE SEQUENCE [LARGE SCALE GENOMIC DNA]</scope>
</reference>
<dbReference type="Proteomes" id="UP000034457">
    <property type="component" value="Unassembled WGS sequence"/>
</dbReference>
<dbReference type="InterPro" id="IPR013368">
    <property type="entry name" value="YecD_YerC"/>
</dbReference>
<evidence type="ECO:0000313" key="2">
    <source>
        <dbReference type="Proteomes" id="UP000034457"/>
    </source>
</evidence>
<dbReference type="SUPFAM" id="SSF48295">
    <property type="entry name" value="TrpR-like"/>
    <property type="match status" value="1"/>
</dbReference>
<proteinExistence type="predicted"/>
<comment type="caution">
    <text evidence="1">The sequence shown here is derived from an EMBL/GenBank/DDBJ whole genome shotgun (WGS) entry which is preliminary data.</text>
</comment>
<organism evidence="1 2">
    <name type="scientific">Candidatus Roizmanbacteria bacterium GW2011_GWA2_35_19</name>
    <dbReference type="NCBI Taxonomy" id="1618478"/>
    <lineage>
        <taxon>Bacteria</taxon>
        <taxon>Candidatus Roizmaniibacteriota</taxon>
    </lineage>
</organism>
<gene>
    <name evidence="1" type="ORF">UR68_C0001G0089</name>
</gene>
<dbReference type="GO" id="GO:0043565">
    <property type="term" value="F:sequence-specific DNA binding"/>
    <property type="evidence" value="ECO:0007669"/>
    <property type="project" value="InterPro"/>
</dbReference>
<dbReference type="Pfam" id="PF01371">
    <property type="entry name" value="Trp_repressor"/>
    <property type="match status" value="1"/>
</dbReference>
<dbReference type="EMBL" id="LBQC01000001">
    <property type="protein sequence ID" value="KKP74489.1"/>
    <property type="molecule type" value="Genomic_DNA"/>
</dbReference>
<dbReference type="Gene3D" id="1.10.1270.10">
    <property type="entry name" value="TrpR-like"/>
    <property type="match status" value="1"/>
</dbReference>
<sequence>MIVFRMNKVGELVEAFLKQKSKTEMLDFLRGILTPSEFDEIVTRLQIVKLLKKGLPHQEIARRLKVGVATVTRGSREIRMGRFKKI</sequence>
<dbReference type="InterPro" id="IPR038116">
    <property type="entry name" value="TrpR-like_sf"/>
</dbReference>
<dbReference type="InterPro" id="IPR000831">
    <property type="entry name" value="Trp_repress"/>
</dbReference>